<dbReference type="RefSeq" id="WP_033684220.1">
    <property type="nucleotide sequence ID" value="NZ_JPFW01000008.1"/>
</dbReference>
<comment type="subcellular location">
    <subcellularLocation>
        <location evidence="1">Membrane</location>
        <topology evidence="1">Multi-pass membrane protein</topology>
    </subcellularLocation>
</comment>
<keyword evidence="3 5" id="KW-1133">Transmembrane helix</keyword>
<dbReference type="Pfam" id="PF03595">
    <property type="entry name" value="SLAC1"/>
    <property type="match status" value="1"/>
</dbReference>
<evidence type="ECO:0000256" key="3">
    <source>
        <dbReference type="ARBA" id="ARBA00022989"/>
    </source>
</evidence>
<feature type="transmembrane region" description="Helical" evidence="5">
    <location>
        <begin position="271"/>
        <end position="294"/>
    </location>
</feature>
<reference evidence="6 7" key="1">
    <citation type="submission" date="2014-05" db="EMBL/GenBank/DDBJ databases">
        <authorList>
            <person name="Daugherty S.C."/>
            <person name="Tallon L.J."/>
            <person name="Sadzewicz L."/>
            <person name="Kilian M."/>
            <person name="Tettelin H."/>
        </authorList>
    </citation>
    <scope>NUCLEOTIDE SEQUENCE [LARGE SCALE GENOMIC DNA]</scope>
    <source>
        <strain evidence="6 7">SK642</strain>
    </source>
</reference>
<protein>
    <submittedName>
        <fullName evidence="6">C4-dicarboxylate transporter/malic acid transport family protein</fullName>
    </submittedName>
</protein>
<dbReference type="PANTHER" id="PTHR37955:SF1">
    <property type="entry name" value="DEP DOMAIN-CONTAINING PROTEIN"/>
    <property type="match status" value="1"/>
</dbReference>
<keyword evidence="4 5" id="KW-0472">Membrane</keyword>
<feature type="transmembrane region" description="Helical" evidence="5">
    <location>
        <begin position="28"/>
        <end position="52"/>
    </location>
</feature>
<dbReference type="InterPro" id="IPR004695">
    <property type="entry name" value="SLAC1/Mae1/Ssu1/TehA"/>
</dbReference>
<dbReference type="PANTHER" id="PTHR37955">
    <property type="entry name" value="TELLURITE RESISTANCE PROTEIN TEHA"/>
    <property type="match status" value="1"/>
</dbReference>
<comment type="caution">
    <text evidence="6">The sequence shown here is derived from an EMBL/GenBank/DDBJ whole genome shotgun (WGS) entry which is preliminary data.</text>
</comment>
<dbReference type="GO" id="GO:0005886">
    <property type="term" value="C:plasma membrane"/>
    <property type="evidence" value="ECO:0007669"/>
    <property type="project" value="TreeGrafter"/>
</dbReference>
<dbReference type="AlphaFoldDB" id="A0A081QBG1"/>
<name>A0A081QBG1_STRMT</name>
<organism evidence="6 7">
    <name type="scientific">Streptococcus mitis</name>
    <dbReference type="NCBI Taxonomy" id="28037"/>
    <lineage>
        <taxon>Bacteria</taxon>
        <taxon>Bacillati</taxon>
        <taxon>Bacillota</taxon>
        <taxon>Bacilli</taxon>
        <taxon>Lactobacillales</taxon>
        <taxon>Streptococcaceae</taxon>
        <taxon>Streptococcus</taxon>
        <taxon>Streptococcus mitis group</taxon>
    </lineage>
</organism>
<keyword evidence="2 5" id="KW-0812">Transmembrane</keyword>
<feature type="transmembrane region" description="Helical" evidence="5">
    <location>
        <begin position="64"/>
        <end position="83"/>
    </location>
</feature>
<gene>
    <name evidence="6" type="ORF">SK642_1542</name>
</gene>
<dbReference type="OrthoDB" id="309023at2"/>
<dbReference type="PATRIC" id="fig|28037.97.peg.1479"/>
<dbReference type="CDD" id="cd09325">
    <property type="entry name" value="TDT_C4-dicarb_trans"/>
    <property type="match status" value="1"/>
</dbReference>
<dbReference type="InterPro" id="IPR038665">
    <property type="entry name" value="Voltage-dep_anion_channel_sf"/>
</dbReference>
<dbReference type="InterPro" id="IPR052951">
    <property type="entry name" value="Tellurite_res_ion_channel"/>
</dbReference>
<feature type="transmembrane region" description="Helical" evidence="5">
    <location>
        <begin position="95"/>
        <end position="116"/>
    </location>
</feature>
<feature type="transmembrane region" description="Helical" evidence="5">
    <location>
        <begin position="211"/>
        <end position="229"/>
    </location>
</feature>
<accession>A0A081QBG1</accession>
<dbReference type="Proteomes" id="UP000028030">
    <property type="component" value="Unassembled WGS sequence"/>
</dbReference>
<dbReference type="Gene3D" id="1.50.10.150">
    <property type="entry name" value="Voltage-dependent anion channel"/>
    <property type="match status" value="1"/>
</dbReference>
<evidence type="ECO:0000313" key="6">
    <source>
        <dbReference type="EMBL" id="KEQ40284.1"/>
    </source>
</evidence>
<evidence type="ECO:0000256" key="4">
    <source>
        <dbReference type="ARBA" id="ARBA00023136"/>
    </source>
</evidence>
<evidence type="ECO:0000313" key="7">
    <source>
        <dbReference type="Proteomes" id="UP000028030"/>
    </source>
</evidence>
<proteinExistence type="predicted"/>
<feature type="transmembrane region" description="Helical" evidence="5">
    <location>
        <begin position="128"/>
        <end position="144"/>
    </location>
</feature>
<evidence type="ECO:0000256" key="2">
    <source>
        <dbReference type="ARBA" id="ARBA00022692"/>
    </source>
</evidence>
<sequence>MKKLPLVFSGCLLGLAGAGNLVLDMLPVLSQVFSLTGLSLWIYFLIFHLLNWKETKQELTKPPLLSGMATFPMAGMILSTYVFRVFAHLPIVAQGLWWFSFLLDLALIAGFTIKFACPGRRVHSTPSWTVLYVGIAVAALTYPLVGIIEIAYATLSFGFLLTFYLYPLIYSDLKKHPLPLAMLGQEGIYCAPFSLLLASLVRVGGESLPTWFLIVMILASQSFFFFVLTRLPNILKQGFQPAFSALTFPTIITATSLKMAQGILKLPFLDYLVVAETVICLTILLFVLGAYLIWLRKKV</sequence>
<dbReference type="EMBL" id="JPFW01000008">
    <property type="protein sequence ID" value="KEQ40284.1"/>
    <property type="molecule type" value="Genomic_DNA"/>
</dbReference>
<evidence type="ECO:0000256" key="1">
    <source>
        <dbReference type="ARBA" id="ARBA00004141"/>
    </source>
</evidence>
<feature type="transmembrane region" description="Helical" evidence="5">
    <location>
        <begin position="241"/>
        <end position="259"/>
    </location>
</feature>
<dbReference type="GO" id="GO:0046583">
    <property type="term" value="F:monoatomic cation efflux transmembrane transporter activity"/>
    <property type="evidence" value="ECO:0007669"/>
    <property type="project" value="TreeGrafter"/>
</dbReference>
<evidence type="ECO:0000256" key="5">
    <source>
        <dbReference type="SAM" id="Phobius"/>
    </source>
</evidence>